<dbReference type="AlphaFoldDB" id="A0AA88DEZ0"/>
<reference evidence="1" key="1">
    <citation type="submission" date="2023-07" db="EMBL/GenBank/DDBJ databases">
        <title>draft genome sequence of fig (Ficus carica).</title>
        <authorList>
            <person name="Takahashi T."/>
            <person name="Nishimura K."/>
        </authorList>
    </citation>
    <scope>NUCLEOTIDE SEQUENCE</scope>
</reference>
<comment type="caution">
    <text evidence="1">The sequence shown here is derived from an EMBL/GenBank/DDBJ whole genome shotgun (WGS) entry which is preliminary data.</text>
</comment>
<dbReference type="EMBL" id="BTGU01000058">
    <property type="protein sequence ID" value="GMN55525.1"/>
    <property type="molecule type" value="Genomic_DNA"/>
</dbReference>
<evidence type="ECO:0000313" key="1">
    <source>
        <dbReference type="EMBL" id="GMN55525.1"/>
    </source>
</evidence>
<proteinExistence type="predicted"/>
<keyword evidence="2" id="KW-1185">Reference proteome</keyword>
<organism evidence="1 2">
    <name type="scientific">Ficus carica</name>
    <name type="common">Common fig</name>
    <dbReference type="NCBI Taxonomy" id="3494"/>
    <lineage>
        <taxon>Eukaryota</taxon>
        <taxon>Viridiplantae</taxon>
        <taxon>Streptophyta</taxon>
        <taxon>Embryophyta</taxon>
        <taxon>Tracheophyta</taxon>
        <taxon>Spermatophyta</taxon>
        <taxon>Magnoliopsida</taxon>
        <taxon>eudicotyledons</taxon>
        <taxon>Gunneridae</taxon>
        <taxon>Pentapetalae</taxon>
        <taxon>rosids</taxon>
        <taxon>fabids</taxon>
        <taxon>Rosales</taxon>
        <taxon>Moraceae</taxon>
        <taxon>Ficeae</taxon>
        <taxon>Ficus</taxon>
    </lineage>
</organism>
<dbReference type="Gramene" id="FCD_00034833-RA">
    <property type="protein sequence ID" value="FCD_00034833-RA:cds"/>
    <property type="gene ID" value="FCD_00034833"/>
</dbReference>
<gene>
    <name evidence="1" type="ORF">TIFTF001_024658</name>
</gene>
<protein>
    <submittedName>
        <fullName evidence="1">Uncharacterized protein</fullName>
    </submittedName>
</protein>
<accession>A0AA88DEZ0</accession>
<name>A0AA88DEZ0_FICCA</name>
<sequence length="91" mass="10008">MGRAPVTGKGWGRTRLRWSREWGSPACSPAGEFWESCTLSLQDGGGRSCSREGCLGGACLVKEFGGWVGSWVVGDSGWVNWSRRLEEKQRD</sequence>
<evidence type="ECO:0000313" key="2">
    <source>
        <dbReference type="Proteomes" id="UP001187192"/>
    </source>
</evidence>
<dbReference type="Proteomes" id="UP001187192">
    <property type="component" value="Unassembled WGS sequence"/>
</dbReference>